<comment type="similarity">
    <text evidence="11 12">Belongs to the TonB-dependent receptor family.</text>
</comment>
<sequence length="776" mass="83681">MKQKFYVSVAWTVLAGSLFTFPVSAFAQDVADDQASESGTGLEIIVTAQKREEKLSDVPVSVVAATAETLQASGVVDATDLGAIVPGFTASTSVFGPPVFSLRGVNFNSFQASAPPTVSSYIDEASIPYPIMGQAMFLDVERVEVLKGPQGTLFGQNATGGSINVIAAKPTSSLEAGFRVDVNTWGETNAEAYVSGPLSDTLRARVAAQTTQFGGWQRGYFLNDEKNGDQNKVAGRLLLDWTPTDRLSVALNLNASYDKSEQQQAQAFLFTPVNPAAPAAGPFLSYIGNEPNDARDADFDRGLDTRADSHTVQAILRAEYEITDSLTFTSITNYIDTRFRSPHDQDGTAVPMQPAVSKADIESINQEIRLAGDFADGRVRFVVGGSYADDDITEGVANDYVGYTGFPPNSPAEWRYDLTQKALAVFGNVDFEIVDGLTLSAGARYTDTEQSIFGCTFDQGGNPGVRGISQFIVAGINPALAAAYVPGGCITIDDGPPNFSFLPVFADQTQKEDNIAWRGVISYEPSDQVLLYGSVSRGYKAGTYPVIINLFNSVIQPVTQEELTSYEAGAKLTLADGRVQLNAAAFHYDYKDKQFFSFLPVLQGALVTATLVNIPESTVDGFEFDITAEPVDGLTIRGGATYIKTEVGNYVGFDFAGQPLDFTGKEFNYAPPWSANVDAEYEFQTSGSVRPFIGGSVTYRDNTFADLGEPANFAMPSYTLLDARVGLISDNGWRLSIYGRNLTDEYYWNSVASAGDGAVRFTGEPRTFGASFSFRY</sequence>
<dbReference type="CDD" id="cd01347">
    <property type="entry name" value="ligand_gated_channel"/>
    <property type="match status" value="1"/>
</dbReference>
<dbReference type="PANTHER" id="PTHR32552">
    <property type="entry name" value="FERRICHROME IRON RECEPTOR-RELATED"/>
    <property type="match status" value="1"/>
</dbReference>
<feature type="signal peptide" evidence="13">
    <location>
        <begin position="1"/>
        <end position="27"/>
    </location>
</feature>
<keyword evidence="6" id="KW-0408">Iron</keyword>
<evidence type="ECO:0000256" key="2">
    <source>
        <dbReference type="ARBA" id="ARBA00022448"/>
    </source>
</evidence>
<evidence type="ECO:0000256" key="11">
    <source>
        <dbReference type="PROSITE-ProRule" id="PRU01360"/>
    </source>
</evidence>
<keyword evidence="13" id="KW-0732">Signal</keyword>
<evidence type="ECO:0000256" key="7">
    <source>
        <dbReference type="ARBA" id="ARBA00023065"/>
    </source>
</evidence>
<evidence type="ECO:0000256" key="4">
    <source>
        <dbReference type="ARBA" id="ARBA00022496"/>
    </source>
</evidence>
<dbReference type="InterPro" id="IPR039426">
    <property type="entry name" value="TonB-dep_rcpt-like"/>
</dbReference>
<keyword evidence="2 11" id="KW-0813">Transport</keyword>
<evidence type="ECO:0000256" key="6">
    <source>
        <dbReference type="ARBA" id="ARBA00023004"/>
    </source>
</evidence>
<gene>
    <name evidence="16" type="ORF">GCM10010989_27720</name>
</gene>
<feature type="chain" id="PRO_5036929665" evidence="13">
    <location>
        <begin position="28"/>
        <end position="776"/>
    </location>
</feature>
<dbReference type="AlphaFoldDB" id="A0A916YNT6"/>
<dbReference type="GO" id="GO:0006826">
    <property type="term" value="P:iron ion transport"/>
    <property type="evidence" value="ECO:0007669"/>
    <property type="project" value="UniProtKB-KW"/>
</dbReference>
<keyword evidence="8 12" id="KW-0798">TonB box</keyword>
<evidence type="ECO:0000256" key="5">
    <source>
        <dbReference type="ARBA" id="ARBA00022692"/>
    </source>
</evidence>
<keyword evidence="5 11" id="KW-0812">Transmembrane</keyword>
<evidence type="ECO:0000313" key="16">
    <source>
        <dbReference type="EMBL" id="GGD52063.1"/>
    </source>
</evidence>
<dbReference type="InterPro" id="IPR000531">
    <property type="entry name" value="Beta-barrel_TonB"/>
</dbReference>
<evidence type="ECO:0000256" key="3">
    <source>
        <dbReference type="ARBA" id="ARBA00022452"/>
    </source>
</evidence>
<keyword evidence="7" id="KW-0406">Ion transport</keyword>
<feature type="domain" description="TonB-dependent receptor plug" evidence="15">
    <location>
        <begin position="55"/>
        <end position="161"/>
    </location>
</feature>
<dbReference type="Pfam" id="PF00593">
    <property type="entry name" value="TonB_dep_Rec_b-barrel"/>
    <property type="match status" value="1"/>
</dbReference>
<organism evidence="16 17">
    <name type="scientific">Croceicoccus pelagius</name>
    <dbReference type="NCBI Taxonomy" id="1703341"/>
    <lineage>
        <taxon>Bacteria</taxon>
        <taxon>Pseudomonadati</taxon>
        <taxon>Pseudomonadota</taxon>
        <taxon>Alphaproteobacteria</taxon>
        <taxon>Sphingomonadales</taxon>
        <taxon>Erythrobacteraceae</taxon>
        <taxon>Croceicoccus</taxon>
    </lineage>
</organism>
<dbReference type="EMBL" id="BMIO01000010">
    <property type="protein sequence ID" value="GGD52063.1"/>
    <property type="molecule type" value="Genomic_DNA"/>
</dbReference>
<dbReference type="GO" id="GO:0009279">
    <property type="term" value="C:cell outer membrane"/>
    <property type="evidence" value="ECO:0007669"/>
    <property type="project" value="UniProtKB-SubCell"/>
</dbReference>
<name>A0A916YNT6_9SPHN</name>
<evidence type="ECO:0000256" key="8">
    <source>
        <dbReference type="ARBA" id="ARBA00023077"/>
    </source>
</evidence>
<keyword evidence="10 11" id="KW-0998">Cell outer membrane</keyword>
<proteinExistence type="inferred from homology"/>
<dbReference type="Pfam" id="PF07715">
    <property type="entry name" value="Plug"/>
    <property type="match status" value="1"/>
</dbReference>
<keyword evidence="9 11" id="KW-0472">Membrane</keyword>
<keyword evidence="17" id="KW-1185">Reference proteome</keyword>
<dbReference type="Gene3D" id="2.40.170.20">
    <property type="entry name" value="TonB-dependent receptor, beta-barrel domain"/>
    <property type="match status" value="1"/>
</dbReference>
<feature type="domain" description="TonB-dependent receptor-like beta-barrel" evidence="14">
    <location>
        <begin position="289"/>
        <end position="742"/>
    </location>
</feature>
<evidence type="ECO:0000256" key="1">
    <source>
        <dbReference type="ARBA" id="ARBA00004571"/>
    </source>
</evidence>
<dbReference type="SUPFAM" id="SSF56935">
    <property type="entry name" value="Porins"/>
    <property type="match status" value="1"/>
</dbReference>
<evidence type="ECO:0000256" key="13">
    <source>
        <dbReference type="SAM" id="SignalP"/>
    </source>
</evidence>
<dbReference type="PROSITE" id="PS52016">
    <property type="entry name" value="TONB_DEPENDENT_REC_3"/>
    <property type="match status" value="1"/>
</dbReference>
<dbReference type="RefSeq" id="WP_066762615.1">
    <property type="nucleotide sequence ID" value="NZ_BMIO01000010.1"/>
</dbReference>
<comment type="subcellular location">
    <subcellularLocation>
        <location evidence="1 11">Cell outer membrane</location>
        <topology evidence="1 11">Multi-pass membrane protein</topology>
    </subcellularLocation>
</comment>
<protein>
    <submittedName>
        <fullName evidence="16">TonB-dependent receptor</fullName>
    </submittedName>
</protein>
<evidence type="ECO:0000256" key="12">
    <source>
        <dbReference type="RuleBase" id="RU003357"/>
    </source>
</evidence>
<comment type="caution">
    <text evidence="16">The sequence shown here is derived from an EMBL/GenBank/DDBJ whole genome shotgun (WGS) entry which is preliminary data.</text>
</comment>
<evidence type="ECO:0000313" key="17">
    <source>
        <dbReference type="Proteomes" id="UP000598997"/>
    </source>
</evidence>
<dbReference type="OrthoDB" id="9760333at2"/>
<evidence type="ECO:0000256" key="10">
    <source>
        <dbReference type="ARBA" id="ARBA00023237"/>
    </source>
</evidence>
<dbReference type="PANTHER" id="PTHR32552:SF81">
    <property type="entry name" value="TONB-DEPENDENT OUTER MEMBRANE RECEPTOR"/>
    <property type="match status" value="1"/>
</dbReference>
<reference evidence="16 17" key="1">
    <citation type="journal article" date="2014" name="Int. J. Syst. Evol. Microbiol.">
        <title>Complete genome sequence of Corynebacterium casei LMG S-19264T (=DSM 44701T), isolated from a smear-ripened cheese.</title>
        <authorList>
            <consortium name="US DOE Joint Genome Institute (JGI-PGF)"/>
            <person name="Walter F."/>
            <person name="Albersmeier A."/>
            <person name="Kalinowski J."/>
            <person name="Ruckert C."/>
        </authorList>
    </citation>
    <scope>NUCLEOTIDE SEQUENCE [LARGE SCALE GENOMIC DNA]</scope>
    <source>
        <strain evidence="16 17">CGMCC 1.15358</strain>
    </source>
</reference>
<dbReference type="InterPro" id="IPR036942">
    <property type="entry name" value="Beta-barrel_TonB_sf"/>
</dbReference>
<keyword evidence="16" id="KW-0675">Receptor</keyword>
<evidence type="ECO:0000259" key="14">
    <source>
        <dbReference type="Pfam" id="PF00593"/>
    </source>
</evidence>
<dbReference type="Proteomes" id="UP000598997">
    <property type="component" value="Unassembled WGS sequence"/>
</dbReference>
<keyword evidence="4" id="KW-0410">Iron transport</keyword>
<keyword evidence="3 11" id="KW-1134">Transmembrane beta strand</keyword>
<dbReference type="InterPro" id="IPR012910">
    <property type="entry name" value="Plug_dom"/>
</dbReference>
<accession>A0A916YNT6</accession>
<evidence type="ECO:0000259" key="15">
    <source>
        <dbReference type="Pfam" id="PF07715"/>
    </source>
</evidence>
<evidence type="ECO:0000256" key="9">
    <source>
        <dbReference type="ARBA" id="ARBA00023136"/>
    </source>
</evidence>